<comment type="caution">
    <text evidence="2">The sequence shown here is derived from an EMBL/GenBank/DDBJ whole genome shotgun (WGS) entry which is preliminary data.</text>
</comment>
<dbReference type="OrthoDB" id="1326984at2759"/>
<evidence type="ECO:0000313" key="3">
    <source>
        <dbReference type="Proteomes" id="UP000824120"/>
    </source>
</evidence>
<dbReference type="EMBL" id="JACXVP010000011">
    <property type="protein sequence ID" value="KAG5576477.1"/>
    <property type="molecule type" value="Genomic_DNA"/>
</dbReference>
<gene>
    <name evidence="2" type="ORF">H5410_056611</name>
</gene>
<dbReference type="PANTHER" id="PTHR33233">
    <property type="entry name" value="ENDONUCLEASE/EXONUCLEASE/PHOSPHATASE"/>
    <property type="match status" value="1"/>
</dbReference>
<dbReference type="PANTHER" id="PTHR33233:SF17">
    <property type="entry name" value="DUF4283 DOMAIN-CONTAINING PROTEIN"/>
    <property type="match status" value="1"/>
</dbReference>
<protein>
    <submittedName>
        <fullName evidence="2">Uncharacterized protein</fullName>
    </submittedName>
</protein>
<feature type="region of interest" description="Disordered" evidence="1">
    <location>
        <begin position="45"/>
        <end position="97"/>
    </location>
</feature>
<evidence type="ECO:0000256" key="1">
    <source>
        <dbReference type="SAM" id="MobiDB-lite"/>
    </source>
</evidence>
<dbReference type="Proteomes" id="UP000824120">
    <property type="component" value="Chromosome 11"/>
</dbReference>
<sequence length="296" mass="33224">MACRRQSPPKHTPKTVIPATGATHKLSPLTFGDFLPLKYQATVKENDTSSLEDEIQLGDADGKDTPKRRLQFSDAGMSSQPTPNAPAQVKGNRGNGKTRNFIIPPVIKEGILTVQIEEEDIRLQVKEWENALIGYVIGGNPSEAQMTEFIRKGKMKDVNRKLVAKWMPVKPQDASEVIQEVHQIPTDQPVIDPGQREGKQLVEEIADDTMIEEATMQGCSVMRFRAQIRVIALLFRGFQRMLRATVAHPKMRAITPGDLKFCFLRSYRYVSPRSPSALPSPPARWLASSKHWAWQT</sequence>
<accession>A0A9J5WM84</accession>
<dbReference type="AlphaFoldDB" id="A0A9J5WM84"/>
<proteinExistence type="predicted"/>
<evidence type="ECO:0000313" key="2">
    <source>
        <dbReference type="EMBL" id="KAG5576477.1"/>
    </source>
</evidence>
<keyword evidence="3" id="KW-1185">Reference proteome</keyword>
<reference evidence="2 3" key="1">
    <citation type="submission" date="2020-09" db="EMBL/GenBank/DDBJ databases">
        <title>De no assembly of potato wild relative species, Solanum commersonii.</title>
        <authorList>
            <person name="Cho K."/>
        </authorList>
    </citation>
    <scope>NUCLEOTIDE SEQUENCE [LARGE SCALE GENOMIC DNA]</scope>
    <source>
        <strain evidence="2">LZ3.2</strain>
        <tissue evidence="2">Leaf</tissue>
    </source>
</reference>
<organism evidence="2 3">
    <name type="scientific">Solanum commersonii</name>
    <name type="common">Commerson's wild potato</name>
    <name type="synonym">Commerson's nightshade</name>
    <dbReference type="NCBI Taxonomy" id="4109"/>
    <lineage>
        <taxon>Eukaryota</taxon>
        <taxon>Viridiplantae</taxon>
        <taxon>Streptophyta</taxon>
        <taxon>Embryophyta</taxon>
        <taxon>Tracheophyta</taxon>
        <taxon>Spermatophyta</taxon>
        <taxon>Magnoliopsida</taxon>
        <taxon>eudicotyledons</taxon>
        <taxon>Gunneridae</taxon>
        <taxon>Pentapetalae</taxon>
        <taxon>asterids</taxon>
        <taxon>lamiids</taxon>
        <taxon>Solanales</taxon>
        <taxon>Solanaceae</taxon>
        <taxon>Solanoideae</taxon>
        <taxon>Solaneae</taxon>
        <taxon>Solanum</taxon>
    </lineage>
</organism>
<name>A0A9J5WM84_SOLCO</name>